<dbReference type="EMBL" id="CAJVQC010003996">
    <property type="protein sequence ID" value="CAG8535016.1"/>
    <property type="molecule type" value="Genomic_DNA"/>
</dbReference>
<evidence type="ECO:0000313" key="1">
    <source>
        <dbReference type="EMBL" id="CAG8535016.1"/>
    </source>
</evidence>
<proteinExistence type="predicted"/>
<dbReference type="Proteomes" id="UP000789920">
    <property type="component" value="Unassembled WGS sequence"/>
</dbReference>
<reference evidence="1" key="1">
    <citation type="submission" date="2021-06" db="EMBL/GenBank/DDBJ databases">
        <authorList>
            <person name="Kallberg Y."/>
            <person name="Tangrot J."/>
            <person name="Rosling A."/>
        </authorList>
    </citation>
    <scope>NUCLEOTIDE SEQUENCE</scope>
    <source>
        <strain evidence="1">MA461A</strain>
    </source>
</reference>
<gene>
    <name evidence="1" type="ORF">RPERSI_LOCUS3306</name>
</gene>
<sequence length="129" mass="14670">KYFFHADEKPCIFIAGDIIFISEKYIVENFEQCVTVGYASTLDSENSTHEFDIPLCAPHSDDIKSITTETLLKHPVFVTSSTSSVKHNTTITNANQNYIDLDVQSKEKEKHLDCSINEKATELYEVENF</sequence>
<protein>
    <submittedName>
        <fullName evidence="1">12008_t:CDS:1</fullName>
    </submittedName>
</protein>
<comment type="caution">
    <text evidence="1">The sequence shown here is derived from an EMBL/GenBank/DDBJ whole genome shotgun (WGS) entry which is preliminary data.</text>
</comment>
<evidence type="ECO:0000313" key="2">
    <source>
        <dbReference type="Proteomes" id="UP000789920"/>
    </source>
</evidence>
<keyword evidence="2" id="KW-1185">Reference proteome</keyword>
<feature type="non-terminal residue" evidence="1">
    <location>
        <position position="1"/>
    </location>
</feature>
<organism evidence="1 2">
    <name type="scientific">Racocetra persica</name>
    <dbReference type="NCBI Taxonomy" id="160502"/>
    <lineage>
        <taxon>Eukaryota</taxon>
        <taxon>Fungi</taxon>
        <taxon>Fungi incertae sedis</taxon>
        <taxon>Mucoromycota</taxon>
        <taxon>Glomeromycotina</taxon>
        <taxon>Glomeromycetes</taxon>
        <taxon>Diversisporales</taxon>
        <taxon>Gigasporaceae</taxon>
        <taxon>Racocetra</taxon>
    </lineage>
</organism>
<name>A0ACA9LQC5_9GLOM</name>
<accession>A0ACA9LQC5</accession>